<comment type="caution">
    <text evidence="1">The sequence shown here is derived from an EMBL/GenBank/DDBJ whole genome shotgun (WGS) entry which is preliminary data.</text>
</comment>
<evidence type="ECO:0000313" key="1">
    <source>
        <dbReference type="EMBL" id="KAJ9051634.1"/>
    </source>
</evidence>
<proteinExistence type="predicted"/>
<organism evidence="1 2">
    <name type="scientific">Entomophthora muscae</name>
    <dbReference type="NCBI Taxonomy" id="34485"/>
    <lineage>
        <taxon>Eukaryota</taxon>
        <taxon>Fungi</taxon>
        <taxon>Fungi incertae sedis</taxon>
        <taxon>Zoopagomycota</taxon>
        <taxon>Entomophthoromycotina</taxon>
        <taxon>Entomophthoromycetes</taxon>
        <taxon>Entomophthorales</taxon>
        <taxon>Entomophthoraceae</taxon>
        <taxon>Entomophthora</taxon>
    </lineage>
</organism>
<name>A0ACC2RNJ5_9FUNG</name>
<dbReference type="Proteomes" id="UP001165960">
    <property type="component" value="Unassembled WGS sequence"/>
</dbReference>
<sequence>MYTSMYYILTYFAGSFGRYNVHAKIFRWIMTVYPIVTALTGFQFANLLPYIMFENYYTSYYWLRVGEGLYNFDERPPGAITGKPQTVWERADPSNSPSHTEYTIT</sequence>
<gene>
    <name evidence="1" type="ORF">DSO57_1002769</name>
</gene>
<protein>
    <submittedName>
        <fullName evidence="1">Uncharacterized protein</fullName>
    </submittedName>
</protein>
<accession>A0ACC2RNJ5</accession>
<keyword evidence="2" id="KW-1185">Reference proteome</keyword>
<evidence type="ECO:0000313" key="2">
    <source>
        <dbReference type="Proteomes" id="UP001165960"/>
    </source>
</evidence>
<reference evidence="1" key="1">
    <citation type="submission" date="2022-04" db="EMBL/GenBank/DDBJ databases">
        <title>Genome of the entomopathogenic fungus Entomophthora muscae.</title>
        <authorList>
            <person name="Elya C."/>
            <person name="Lovett B.R."/>
            <person name="Lee E."/>
            <person name="Macias A.M."/>
            <person name="Hajek A.E."/>
            <person name="De Bivort B.L."/>
            <person name="Kasson M.T."/>
            <person name="De Fine Licht H.H."/>
            <person name="Stajich J.E."/>
        </authorList>
    </citation>
    <scope>NUCLEOTIDE SEQUENCE</scope>
    <source>
        <strain evidence="1">Berkeley</strain>
    </source>
</reference>
<dbReference type="EMBL" id="QTSX02007106">
    <property type="protein sequence ID" value="KAJ9051634.1"/>
    <property type="molecule type" value="Genomic_DNA"/>
</dbReference>